<dbReference type="InterPro" id="IPR036388">
    <property type="entry name" value="WH-like_DNA-bd_sf"/>
</dbReference>
<dbReference type="GO" id="GO:0006355">
    <property type="term" value="P:regulation of DNA-templated transcription"/>
    <property type="evidence" value="ECO:0007669"/>
    <property type="project" value="InterPro"/>
</dbReference>
<dbReference type="AlphaFoldDB" id="A0A5C6RMF3"/>
<dbReference type="InterPro" id="IPR011006">
    <property type="entry name" value="CheY-like_superfamily"/>
</dbReference>
<evidence type="ECO:0000313" key="5">
    <source>
        <dbReference type="EMBL" id="TXB63568.1"/>
    </source>
</evidence>
<proteinExistence type="predicted"/>
<dbReference type="SMART" id="SM00448">
    <property type="entry name" value="REC"/>
    <property type="match status" value="1"/>
</dbReference>
<dbReference type="SMART" id="SM00421">
    <property type="entry name" value="HTH_LUXR"/>
    <property type="match status" value="1"/>
</dbReference>
<dbReference type="RefSeq" id="WP_147167038.1">
    <property type="nucleotide sequence ID" value="NZ_VOOR01000014.1"/>
</dbReference>
<dbReference type="Gene3D" id="3.40.50.2300">
    <property type="match status" value="1"/>
</dbReference>
<dbReference type="SUPFAM" id="SSF46894">
    <property type="entry name" value="C-terminal effector domain of the bipartite response regulators"/>
    <property type="match status" value="1"/>
</dbReference>
<dbReference type="InterPro" id="IPR016032">
    <property type="entry name" value="Sig_transdc_resp-reg_C-effctor"/>
</dbReference>
<keyword evidence="1" id="KW-0238">DNA-binding</keyword>
<evidence type="ECO:0000256" key="2">
    <source>
        <dbReference type="PROSITE-ProRule" id="PRU00169"/>
    </source>
</evidence>
<dbReference type="CDD" id="cd06170">
    <property type="entry name" value="LuxR_C_like"/>
    <property type="match status" value="1"/>
</dbReference>
<dbReference type="EMBL" id="VOOR01000014">
    <property type="protein sequence ID" value="TXB63568.1"/>
    <property type="molecule type" value="Genomic_DNA"/>
</dbReference>
<dbReference type="PANTHER" id="PTHR43214">
    <property type="entry name" value="TWO-COMPONENT RESPONSE REGULATOR"/>
    <property type="match status" value="1"/>
</dbReference>
<dbReference type="InterPro" id="IPR001789">
    <property type="entry name" value="Sig_transdc_resp-reg_receiver"/>
</dbReference>
<dbReference type="GO" id="GO:0003677">
    <property type="term" value="F:DNA binding"/>
    <property type="evidence" value="ECO:0007669"/>
    <property type="project" value="UniProtKB-KW"/>
</dbReference>
<dbReference type="Proteomes" id="UP000321580">
    <property type="component" value="Unassembled WGS sequence"/>
</dbReference>
<feature type="modified residue" description="4-aspartylphosphate" evidence="2">
    <location>
        <position position="53"/>
    </location>
</feature>
<accession>A0A5C6RMF3</accession>
<dbReference type="Gene3D" id="1.10.10.10">
    <property type="entry name" value="Winged helix-like DNA-binding domain superfamily/Winged helix DNA-binding domain"/>
    <property type="match status" value="1"/>
</dbReference>
<keyword evidence="2" id="KW-0597">Phosphoprotein</keyword>
<sequence>MLKLGIIDDDFNLLQDLKAFLEYFDELKCLVAESCIFNFLNKSLVPIDLLLLDIELGNNENALDYVDAIHERYEEKGYASPKILILSGHKDQHIYSRSITQKGVQGFFQKGSNPDLLIRAIHIVMAGGFFLSNEPASQIKTLLQQSAPDKQHARADQLIAQHGLNEREVEAARWLIQGLTYEEVGEKMFLSVNTIRHYVRVLYKKLNVNNKTQLRNKLEPLRAPKQSAEAYNP</sequence>
<evidence type="ECO:0000259" key="4">
    <source>
        <dbReference type="PROSITE" id="PS50110"/>
    </source>
</evidence>
<dbReference type="SUPFAM" id="SSF52172">
    <property type="entry name" value="CheY-like"/>
    <property type="match status" value="1"/>
</dbReference>
<dbReference type="PROSITE" id="PS50110">
    <property type="entry name" value="RESPONSE_REGULATORY"/>
    <property type="match status" value="1"/>
</dbReference>
<dbReference type="PRINTS" id="PR00038">
    <property type="entry name" value="HTHLUXR"/>
</dbReference>
<dbReference type="InterPro" id="IPR039420">
    <property type="entry name" value="WalR-like"/>
</dbReference>
<evidence type="ECO:0000259" key="3">
    <source>
        <dbReference type="PROSITE" id="PS50043"/>
    </source>
</evidence>
<feature type="domain" description="Response regulatory" evidence="4">
    <location>
        <begin position="3"/>
        <end position="125"/>
    </location>
</feature>
<dbReference type="Pfam" id="PF00196">
    <property type="entry name" value="GerE"/>
    <property type="match status" value="1"/>
</dbReference>
<feature type="domain" description="HTH luxR-type" evidence="3">
    <location>
        <begin position="157"/>
        <end position="222"/>
    </location>
</feature>
<protein>
    <submittedName>
        <fullName evidence="5">Response regulator transcription factor</fullName>
    </submittedName>
</protein>
<dbReference type="GO" id="GO:0000160">
    <property type="term" value="P:phosphorelay signal transduction system"/>
    <property type="evidence" value="ECO:0007669"/>
    <property type="project" value="InterPro"/>
</dbReference>
<evidence type="ECO:0000313" key="6">
    <source>
        <dbReference type="Proteomes" id="UP000321580"/>
    </source>
</evidence>
<comment type="caution">
    <text evidence="5">The sequence shown here is derived from an EMBL/GenBank/DDBJ whole genome shotgun (WGS) entry which is preliminary data.</text>
</comment>
<dbReference type="InterPro" id="IPR000792">
    <property type="entry name" value="Tscrpt_reg_LuxR_C"/>
</dbReference>
<dbReference type="OrthoDB" id="9797341at2"/>
<dbReference type="PROSITE" id="PS50043">
    <property type="entry name" value="HTH_LUXR_2"/>
    <property type="match status" value="1"/>
</dbReference>
<evidence type="ECO:0000256" key="1">
    <source>
        <dbReference type="ARBA" id="ARBA00023125"/>
    </source>
</evidence>
<organism evidence="5 6">
    <name type="scientific">Phaeodactylibacter luteus</name>
    <dbReference type="NCBI Taxonomy" id="1564516"/>
    <lineage>
        <taxon>Bacteria</taxon>
        <taxon>Pseudomonadati</taxon>
        <taxon>Bacteroidota</taxon>
        <taxon>Saprospiria</taxon>
        <taxon>Saprospirales</taxon>
        <taxon>Haliscomenobacteraceae</taxon>
        <taxon>Phaeodactylibacter</taxon>
    </lineage>
</organism>
<name>A0A5C6RMF3_9BACT</name>
<keyword evidence="6" id="KW-1185">Reference proteome</keyword>
<dbReference type="PANTHER" id="PTHR43214:SF43">
    <property type="entry name" value="TWO-COMPONENT RESPONSE REGULATOR"/>
    <property type="match status" value="1"/>
</dbReference>
<reference evidence="5 6" key="1">
    <citation type="submission" date="2019-08" db="EMBL/GenBank/DDBJ databases">
        <title>Genome of Phaeodactylibacter luteus.</title>
        <authorList>
            <person name="Bowman J.P."/>
        </authorList>
    </citation>
    <scope>NUCLEOTIDE SEQUENCE [LARGE SCALE GENOMIC DNA]</scope>
    <source>
        <strain evidence="5 6">KCTC 42180</strain>
    </source>
</reference>
<gene>
    <name evidence="5" type="ORF">FRY97_08565</name>
</gene>